<protein>
    <submittedName>
        <fullName evidence="1">Uncharacterized protein</fullName>
    </submittedName>
</protein>
<reference evidence="1" key="1">
    <citation type="submission" date="2018-02" db="EMBL/GenBank/DDBJ databases">
        <title>Rhizophora mucronata_Transcriptome.</title>
        <authorList>
            <person name="Meera S.P."/>
            <person name="Sreeshan A."/>
            <person name="Augustine A."/>
        </authorList>
    </citation>
    <scope>NUCLEOTIDE SEQUENCE</scope>
    <source>
        <tissue evidence="1">Leaf</tissue>
    </source>
</reference>
<name>A0A2P2IMU5_RHIMU</name>
<proteinExistence type="predicted"/>
<accession>A0A2P2IMU5</accession>
<sequence length="34" mass="3935">MHDAPNYRESLKVSIYLFCSCGLVVCRKFVNQVN</sequence>
<dbReference type="AlphaFoldDB" id="A0A2P2IMU5"/>
<dbReference type="EMBL" id="GGEC01002050">
    <property type="protein sequence ID" value="MBW82533.1"/>
    <property type="molecule type" value="Transcribed_RNA"/>
</dbReference>
<evidence type="ECO:0000313" key="1">
    <source>
        <dbReference type="EMBL" id="MBW82533.1"/>
    </source>
</evidence>
<organism evidence="1">
    <name type="scientific">Rhizophora mucronata</name>
    <name type="common">Asiatic mangrove</name>
    <dbReference type="NCBI Taxonomy" id="61149"/>
    <lineage>
        <taxon>Eukaryota</taxon>
        <taxon>Viridiplantae</taxon>
        <taxon>Streptophyta</taxon>
        <taxon>Embryophyta</taxon>
        <taxon>Tracheophyta</taxon>
        <taxon>Spermatophyta</taxon>
        <taxon>Magnoliopsida</taxon>
        <taxon>eudicotyledons</taxon>
        <taxon>Gunneridae</taxon>
        <taxon>Pentapetalae</taxon>
        <taxon>rosids</taxon>
        <taxon>fabids</taxon>
        <taxon>Malpighiales</taxon>
        <taxon>Rhizophoraceae</taxon>
        <taxon>Rhizophora</taxon>
    </lineage>
</organism>